<dbReference type="InterPro" id="IPR008391">
    <property type="entry name" value="AXE1_dom"/>
</dbReference>
<comment type="caution">
    <text evidence="5">The sequence shown here is derived from an EMBL/GenBank/DDBJ whole genome shotgun (WGS) entry which is preliminary data.</text>
</comment>
<name>A0A1T3NQ03_9ACTN</name>
<feature type="active site" description="Charge relay system" evidence="1">
    <location>
        <position position="303"/>
    </location>
</feature>
<accession>A0A1T3NQ03</accession>
<keyword evidence="6" id="KW-1185">Reference proteome</keyword>
<dbReference type="EMBL" id="MWQN01000002">
    <property type="protein sequence ID" value="OPC78983.1"/>
    <property type="molecule type" value="Genomic_DNA"/>
</dbReference>
<evidence type="ECO:0000259" key="4">
    <source>
        <dbReference type="Pfam" id="PF05448"/>
    </source>
</evidence>
<feature type="active site" description="Nucleophile" evidence="1">
    <location>
        <position position="188"/>
    </location>
</feature>
<dbReference type="InterPro" id="IPR029058">
    <property type="entry name" value="AB_hydrolase_fold"/>
</dbReference>
<dbReference type="PANTHER" id="PTHR40111:SF1">
    <property type="entry name" value="CEPHALOSPORIN-C DEACETYLASE"/>
    <property type="match status" value="1"/>
</dbReference>
<evidence type="ECO:0000256" key="1">
    <source>
        <dbReference type="PIRSR" id="PIRSR639069-1"/>
    </source>
</evidence>
<dbReference type="GO" id="GO:0005976">
    <property type="term" value="P:polysaccharide metabolic process"/>
    <property type="evidence" value="ECO:0007669"/>
    <property type="project" value="TreeGrafter"/>
</dbReference>
<evidence type="ECO:0000256" key="2">
    <source>
        <dbReference type="PIRSR" id="PIRSR639069-2"/>
    </source>
</evidence>
<evidence type="ECO:0000256" key="3">
    <source>
        <dbReference type="SAM" id="MobiDB-lite"/>
    </source>
</evidence>
<dbReference type="Gene3D" id="3.40.50.1820">
    <property type="entry name" value="alpha/beta hydrolase"/>
    <property type="match status" value="1"/>
</dbReference>
<protein>
    <submittedName>
        <fullName evidence="5">Acetylxylan esterase</fullName>
    </submittedName>
</protein>
<reference evidence="5 6" key="1">
    <citation type="submission" date="2017-03" db="EMBL/GenBank/DDBJ databases">
        <title>Draft genome sequence of Streptomyces scabrisporus NF3, endophyte isolated from Amphipterygium adstringens.</title>
        <authorList>
            <person name="Vazquez M."/>
            <person name="Ceapa C.D."/>
            <person name="Rodriguez Luna D."/>
            <person name="Sanchez Esquivel S."/>
        </authorList>
    </citation>
    <scope>NUCLEOTIDE SEQUENCE [LARGE SCALE GENOMIC DNA]</scope>
    <source>
        <strain evidence="5 6">NF3</strain>
    </source>
</reference>
<dbReference type="InterPro" id="IPR039069">
    <property type="entry name" value="CE7"/>
</dbReference>
<dbReference type="AlphaFoldDB" id="A0A1T3NQ03"/>
<dbReference type="GO" id="GO:0052689">
    <property type="term" value="F:carboxylic ester hydrolase activity"/>
    <property type="evidence" value="ECO:0007669"/>
    <property type="project" value="TreeGrafter"/>
</dbReference>
<evidence type="ECO:0000313" key="5">
    <source>
        <dbReference type="EMBL" id="OPC78983.1"/>
    </source>
</evidence>
<dbReference type="Pfam" id="PF05448">
    <property type="entry name" value="AXE1"/>
    <property type="match status" value="1"/>
</dbReference>
<evidence type="ECO:0000313" key="6">
    <source>
        <dbReference type="Proteomes" id="UP000190037"/>
    </source>
</evidence>
<feature type="compositionally biased region" description="Low complexity" evidence="3">
    <location>
        <begin position="126"/>
        <end position="138"/>
    </location>
</feature>
<proteinExistence type="predicted"/>
<feature type="domain" description="Acetyl xylan esterase" evidence="4">
    <location>
        <begin position="1"/>
        <end position="318"/>
    </location>
</feature>
<dbReference type="RefSeq" id="WP_078980184.1">
    <property type="nucleotide sequence ID" value="NZ_MWQN01000002.1"/>
</dbReference>
<dbReference type="STRING" id="159449.B4N89_33270"/>
<sequence length="325" mass="34830">MPLSDLSLPELQQFFPKRSEPADFDAFWARTLDEADAHPLDPTFTPETGPLTGVEVCDVSFAGHGGQRVHGWLVLPVHRDGPLPCVVEFPGYGGGRGLPHEQLLYAAAGFAHLVIDVRGQGGSWRAGATGDDAPAGDGSTHPGFLTRGVTDPDRYYYRRVTVDAVRAIAVARSHPAVDPTRIAALGASQGGGLALTVAGLVPDLTAVVADVPFLCHFRRGAEIAATGPYGELARYLAVHRDRVDRVFRTLDYFDAVNHGARATAPARFSVALMDTTCPPSTVFAAYHHYAADKRMEVHTFNGHEGGGAYQDGLNLTYLRSAFEIA</sequence>
<organism evidence="5 6">
    <name type="scientific">Embleya scabrispora</name>
    <dbReference type="NCBI Taxonomy" id="159449"/>
    <lineage>
        <taxon>Bacteria</taxon>
        <taxon>Bacillati</taxon>
        <taxon>Actinomycetota</taxon>
        <taxon>Actinomycetes</taxon>
        <taxon>Kitasatosporales</taxon>
        <taxon>Streptomycetaceae</taxon>
        <taxon>Embleya</taxon>
    </lineage>
</organism>
<dbReference type="OrthoDB" id="9770528at2"/>
<feature type="binding site" evidence="2">
    <location>
        <position position="92"/>
    </location>
    <ligand>
        <name>substrate</name>
    </ligand>
</feature>
<dbReference type="Proteomes" id="UP000190037">
    <property type="component" value="Unassembled WGS sequence"/>
</dbReference>
<gene>
    <name evidence="5" type="ORF">B4N89_33270</name>
</gene>
<feature type="region of interest" description="Disordered" evidence="3">
    <location>
        <begin position="125"/>
        <end position="144"/>
    </location>
</feature>
<dbReference type="PANTHER" id="PTHR40111">
    <property type="entry name" value="CEPHALOSPORIN-C DEACETYLASE"/>
    <property type="match status" value="1"/>
</dbReference>
<feature type="active site" description="Charge relay system" evidence="1">
    <location>
        <position position="274"/>
    </location>
</feature>
<dbReference type="SUPFAM" id="SSF53474">
    <property type="entry name" value="alpha/beta-Hydrolases"/>
    <property type="match status" value="1"/>
</dbReference>